<dbReference type="PANTHER" id="PTHR33710:SF72">
    <property type="entry name" value="OS04G0204200 PROTEIN"/>
    <property type="match status" value="1"/>
</dbReference>
<name>A0A2K2D4I6_BRADI</name>
<reference evidence="1" key="2">
    <citation type="submission" date="2017-06" db="EMBL/GenBank/DDBJ databases">
        <title>WGS assembly of Brachypodium distachyon.</title>
        <authorList>
            <consortium name="The International Brachypodium Initiative"/>
            <person name="Lucas S."/>
            <person name="Harmon-Smith M."/>
            <person name="Lail K."/>
            <person name="Tice H."/>
            <person name="Grimwood J."/>
            <person name="Bruce D."/>
            <person name="Barry K."/>
            <person name="Shu S."/>
            <person name="Lindquist E."/>
            <person name="Wang M."/>
            <person name="Pitluck S."/>
            <person name="Vogel J.P."/>
            <person name="Garvin D.F."/>
            <person name="Mockler T.C."/>
            <person name="Schmutz J."/>
            <person name="Rokhsar D."/>
            <person name="Bevan M.W."/>
        </authorList>
    </citation>
    <scope>NUCLEOTIDE SEQUENCE</scope>
    <source>
        <strain evidence="1">Bd21</strain>
    </source>
</reference>
<accession>A0A2K2D4I6</accession>
<dbReference type="PANTHER" id="PTHR33710">
    <property type="entry name" value="BNAC02G09200D PROTEIN"/>
    <property type="match status" value="1"/>
</dbReference>
<proteinExistence type="predicted"/>
<reference evidence="1 2" key="1">
    <citation type="journal article" date="2010" name="Nature">
        <title>Genome sequencing and analysis of the model grass Brachypodium distachyon.</title>
        <authorList>
            <consortium name="International Brachypodium Initiative"/>
        </authorList>
    </citation>
    <scope>NUCLEOTIDE SEQUENCE [LARGE SCALE GENOMIC DNA]</scope>
    <source>
        <strain evidence="1 2">Bd21</strain>
    </source>
</reference>
<organism evidence="1">
    <name type="scientific">Brachypodium distachyon</name>
    <name type="common">Purple false brome</name>
    <name type="synonym">Trachynia distachya</name>
    <dbReference type="NCBI Taxonomy" id="15368"/>
    <lineage>
        <taxon>Eukaryota</taxon>
        <taxon>Viridiplantae</taxon>
        <taxon>Streptophyta</taxon>
        <taxon>Embryophyta</taxon>
        <taxon>Tracheophyta</taxon>
        <taxon>Spermatophyta</taxon>
        <taxon>Magnoliopsida</taxon>
        <taxon>Liliopsida</taxon>
        <taxon>Poales</taxon>
        <taxon>Poaceae</taxon>
        <taxon>BOP clade</taxon>
        <taxon>Pooideae</taxon>
        <taxon>Stipodae</taxon>
        <taxon>Brachypodieae</taxon>
        <taxon>Brachypodium</taxon>
    </lineage>
</organism>
<reference evidence="2" key="3">
    <citation type="submission" date="2018-08" db="UniProtKB">
        <authorList>
            <consortium name="EnsemblPlants"/>
        </authorList>
    </citation>
    <scope>IDENTIFICATION</scope>
    <source>
        <strain evidence="2">cv. Bd21</strain>
    </source>
</reference>
<sequence length="191" mass="21795">GNLFTWNWVPAEGRSGGILFDVRASEFDVVDVVLGEYILKVEVFHKTSQNMWNFLTVYVDAQPSGKEKFLAELLGGILNKPGGLGRWSTLFNSVIESLELVELDICNRMYTWSNDHADPLFPKLDKCLVNLDWAELFPLITVSALERGLSDHCPLIIDFGSIDRGGKPFKFELCWFFRDDLELIVRETYDP</sequence>
<dbReference type="OrthoDB" id="1267182at2759"/>
<evidence type="ECO:0000313" key="2">
    <source>
        <dbReference type="EnsemblPlants" id="PNT69187"/>
    </source>
</evidence>
<dbReference type="Gene3D" id="3.60.10.10">
    <property type="entry name" value="Endonuclease/exonuclease/phosphatase"/>
    <property type="match status" value="1"/>
</dbReference>
<feature type="non-terminal residue" evidence="1">
    <location>
        <position position="1"/>
    </location>
</feature>
<evidence type="ECO:0008006" key="4">
    <source>
        <dbReference type="Google" id="ProtNLM"/>
    </source>
</evidence>
<evidence type="ECO:0000313" key="3">
    <source>
        <dbReference type="Proteomes" id="UP000008810"/>
    </source>
</evidence>
<gene>
    <name evidence="1" type="ORF">BRADI_3g50905v3</name>
</gene>
<dbReference type="Proteomes" id="UP000008810">
    <property type="component" value="Chromosome 3"/>
</dbReference>
<dbReference type="Gramene" id="PNT69187">
    <property type="protein sequence ID" value="PNT69187"/>
    <property type="gene ID" value="BRADI_3g50905v3"/>
</dbReference>
<keyword evidence="3" id="KW-1185">Reference proteome</keyword>
<dbReference type="InParanoid" id="A0A2K2D4I6"/>
<dbReference type="InterPro" id="IPR036691">
    <property type="entry name" value="Endo/exonu/phosph_ase_sf"/>
</dbReference>
<dbReference type="EnsemblPlants" id="PNT69187">
    <property type="protein sequence ID" value="PNT69187"/>
    <property type="gene ID" value="BRADI_3g50905v3"/>
</dbReference>
<evidence type="ECO:0000313" key="1">
    <source>
        <dbReference type="EMBL" id="PNT69187.1"/>
    </source>
</evidence>
<dbReference type="AlphaFoldDB" id="A0A2K2D4I6"/>
<dbReference type="SUPFAM" id="SSF56219">
    <property type="entry name" value="DNase I-like"/>
    <property type="match status" value="1"/>
</dbReference>
<dbReference type="EMBL" id="CM000882">
    <property type="protein sequence ID" value="PNT69187.1"/>
    <property type="molecule type" value="Genomic_DNA"/>
</dbReference>
<protein>
    <recommendedName>
        <fullName evidence="4">Endonuclease/exonuclease/phosphatase domain-containing protein</fullName>
    </recommendedName>
</protein>